<name>D9PMQ8_9ZZZZ</name>
<evidence type="ECO:0000256" key="3">
    <source>
        <dbReference type="ARBA" id="ARBA00022679"/>
    </source>
</evidence>
<evidence type="ECO:0000256" key="2">
    <source>
        <dbReference type="ARBA" id="ARBA00022475"/>
    </source>
</evidence>
<organism evidence="9">
    <name type="scientific">sediment metagenome</name>
    <dbReference type="NCBI Taxonomy" id="749907"/>
    <lineage>
        <taxon>unclassified sequences</taxon>
        <taxon>metagenomes</taxon>
        <taxon>ecological metagenomes</taxon>
    </lineage>
</organism>
<dbReference type="Gene3D" id="3.40.50.720">
    <property type="entry name" value="NAD(P)-binding Rossmann-like Domain"/>
    <property type="match status" value="1"/>
</dbReference>
<reference evidence="9" key="1">
    <citation type="submission" date="2010-07" db="EMBL/GenBank/DDBJ databases">
        <authorList>
            <consortium name="CONSOLIDER consortium CSD2007-00005"/>
            <person name="Guazzaroni M.-E."/>
            <person name="Richter M."/>
            <person name="Garcia-Salamanca A."/>
            <person name="Yarza P."/>
            <person name="Ferrer M."/>
        </authorList>
    </citation>
    <scope>NUCLEOTIDE SEQUENCE</scope>
</reference>
<dbReference type="PANTHER" id="PTHR30576:SF4">
    <property type="entry name" value="UNDECAPRENYL-PHOSPHATE GALACTOSE PHOSPHOTRANSFERASE"/>
    <property type="match status" value="1"/>
</dbReference>
<dbReference type="PANTHER" id="PTHR30576">
    <property type="entry name" value="COLANIC BIOSYNTHESIS UDP-GLUCOSE LIPID CARRIER TRANSFERASE"/>
    <property type="match status" value="1"/>
</dbReference>
<evidence type="ECO:0000256" key="5">
    <source>
        <dbReference type="ARBA" id="ARBA00022989"/>
    </source>
</evidence>
<feature type="transmembrane region" description="Helical" evidence="7">
    <location>
        <begin position="198"/>
        <end position="220"/>
    </location>
</feature>
<dbReference type="EMBL" id="ADZX01000864">
    <property type="protein sequence ID" value="EFK95160.1"/>
    <property type="molecule type" value="Genomic_DNA"/>
</dbReference>
<dbReference type="Pfam" id="PF02397">
    <property type="entry name" value="Bac_transf"/>
    <property type="match status" value="1"/>
</dbReference>
<feature type="domain" description="Bacterial sugar transferase" evidence="8">
    <location>
        <begin position="193"/>
        <end position="263"/>
    </location>
</feature>
<keyword evidence="6 7" id="KW-0472">Membrane</keyword>
<evidence type="ECO:0000256" key="4">
    <source>
        <dbReference type="ARBA" id="ARBA00022692"/>
    </source>
</evidence>
<sequence>LLALANFAVNFFVQVSFTRTVTLLAWLLVALLLPIGRIAAREWMIPVGLWRRKALVVGEGENAREAIAALQRERHMGIEVAGTTTFMSGRIVAPATDTDEYGSIPADLMTQGVESLARQLDCDVIVVALDEEARGRAAQLVRTLHAQQFEVFVVPSLEGLPVHGMQPQHFFSNDVLILRLQHKLLSPVSRGLKRSLDVVLAGSALLVFSPLMAWVAWRIWHEDGRPVVFSHARVGHDGQEFPFYKFRSMVRDADRILESWQTDNPALFERYVTSNFKLRTTRACSRLGG</sequence>
<protein>
    <submittedName>
        <fullName evidence="9">Undecaprenyl-phosphate galactosephosphotransferase</fullName>
    </submittedName>
</protein>
<proteinExistence type="predicted"/>
<evidence type="ECO:0000313" key="9">
    <source>
        <dbReference type="EMBL" id="EFK95160.1"/>
    </source>
</evidence>
<evidence type="ECO:0000256" key="7">
    <source>
        <dbReference type="SAM" id="Phobius"/>
    </source>
</evidence>
<evidence type="ECO:0000256" key="1">
    <source>
        <dbReference type="ARBA" id="ARBA00004236"/>
    </source>
</evidence>
<evidence type="ECO:0000256" key="6">
    <source>
        <dbReference type="ARBA" id="ARBA00023136"/>
    </source>
</evidence>
<accession>D9PMQ8</accession>
<keyword evidence="2" id="KW-1003">Cell membrane</keyword>
<dbReference type="AlphaFoldDB" id="D9PMQ8"/>
<comment type="caution">
    <text evidence="9">The sequence shown here is derived from an EMBL/GenBank/DDBJ whole genome shotgun (WGS) entry which is preliminary data.</text>
</comment>
<keyword evidence="5 7" id="KW-1133">Transmembrane helix</keyword>
<dbReference type="GO" id="GO:0016780">
    <property type="term" value="F:phosphotransferase activity, for other substituted phosphate groups"/>
    <property type="evidence" value="ECO:0007669"/>
    <property type="project" value="TreeGrafter"/>
</dbReference>
<evidence type="ECO:0000259" key="8">
    <source>
        <dbReference type="Pfam" id="PF02397"/>
    </source>
</evidence>
<gene>
    <name evidence="9" type="ORF">LDC_2836</name>
</gene>
<keyword evidence="4 7" id="KW-0812">Transmembrane</keyword>
<feature type="transmembrane region" description="Helical" evidence="7">
    <location>
        <begin position="12"/>
        <end position="35"/>
    </location>
</feature>
<feature type="non-terminal residue" evidence="9">
    <location>
        <position position="1"/>
    </location>
</feature>
<dbReference type="InterPro" id="IPR003362">
    <property type="entry name" value="Bact_transf"/>
</dbReference>
<keyword evidence="3 9" id="KW-0808">Transferase</keyword>
<comment type="subcellular location">
    <subcellularLocation>
        <location evidence="1">Cell membrane</location>
    </subcellularLocation>
</comment>
<reference evidence="9" key="2">
    <citation type="journal article" date="2011" name="Microb. Ecol.">
        <title>Taxonomic and Functional Metagenomic Profiling of the Microbial Community in the Anoxic Sediment of a Sub-saline Shallow Lake (Laguna de Carrizo, Central Spain).</title>
        <authorList>
            <person name="Ferrer M."/>
            <person name="Guazzaroni M.E."/>
            <person name="Richter M."/>
            <person name="Garcia-Salamanca A."/>
            <person name="Yarza P."/>
            <person name="Suarez-Suarez A."/>
            <person name="Solano J."/>
            <person name="Alcaide M."/>
            <person name="van Dillewijn P."/>
            <person name="Molina-Henares M.A."/>
            <person name="Lopez-Cortes N."/>
            <person name="Al-Ramahi Y."/>
            <person name="Guerrero C."/>
            <person name="Acosta A."/>
            <person name="de Eugenio L.I."/>
            <person name="Martinez V."/>
            <person name="Marques S."/>
            <person name="Rojo F."/>
            <person name="Santero E."/>
            <person name="Genilloud O."/>
            <person name="Perez-Perez J."/>
            <person name="Rossello-Mora R."/>
            <person name="Ramos J.L."/>
        </authorList>
    </citation>
    <scope>NUCLEOTIDE SEQUENCE</scope>
</reference>
<dbReference type="GO" id="GO:0005886">
    <property type="term" value="C:plasma membrane"/>
    <property type="evidence" value="ECO:0007669"/>
    <property type="project" value="UniProtKB-SubCell"/>
</dbReference>